<protein>
    <submittedName>
        <fullName evidence="2">Uncharacterized protein</fullName>
    </submittedName>
</protein>
<dbReference type="RefSeq" id="XP_022581698.1">
    <property type="nucleotide sequence ID" value="XM_022727335.1"/>
</dbReference>
<reference evidence="3" key="1">
    <citation type="journal article" date="2017" name="Genome Biol.">
        <title>Comparative genomics reveals high biological diversity and specific adaptations in the industrially and medically important fungal genus Aspergillus.</title>
        <authorList>
            <person name="de Vries R.P."/>
            <person name="Riley R."/>
            <person name="Wiebenga A."/>
            <person name="Aguilar-Osorio G."/>
            <person name="Amillis S."/>
            <person name="Uchima C.A."/>
            <person name="Anderluh G."/>
            <person name="Asadollahi M."/>
            <person name="Askin M."/>
            <person name="Barry K."/>
            <person name="Battaglia E."/>
            <person name="Bayram O."/>
            <person name="Benocci T."/>
            <person name="Braus-Stromeyer S.A."/>
            <person name="Caldana C."/>
            <person name="Canovas D."/>
            <person name="Cerqueira G.C."/>
            <person name="Chen F."/>
            <person name="Chen W."/>
            <person name="Choi C."/>
            <person name="Clum A."/>
            <person name="Dos Santos R.A."/>
            <person name="Damasio A.R."/>
            <person name="Diallinas G."/>
            <person name="Emri T."/>
            <person name="Fekete E."/>
            <person name="Flipphi M."/>
            <person name="Freyberg S."/>
            <person name="Gallo A."/>
            <person name="Gournas C."/>
            <person name="Habgood R."/>
            <person name="Hainaut M."/>
            <person name="Harispe M.L."/>
            <person name="Henrissat B."/>
            <person name="Hilden K.S."/>
            <person name="Hope R."/>
            <person name="Hossain A."/>
            <person name="Karabika E."/>
            <person name="Karaffa L."/>
            <person name="Karanyi Z."/>
            <person name="Krasevec N."/>
            <person name="Kuo A."/>
            <person name="Kusch H."/>
            <person name="LaButti K."/>
            <person name="Lagendijk E.L."/>
            <person name="Lapidus A."/>
            <person name="Levasseur A."/>
            <person name="Lindquist E."/>
            <person name="Lipzen A."/>
            <person name="Logrieco A.F."/>
            <person name="MacCabe A."/>
            <person name="Maekelae M.R."/>
            <person name="Malavazi I."/>
            <person name="Melin P."/>
            <person name="Meyer V."/>
            <person name="Mielnichuk N."/>
            <person name="Miskei M."/>
            <person name="Molnar A.P."/>
            <person name="Mule G."/>
            <person name="Ngan C.Y."/>
            <person name="Orejas M."/>
            <person name="Orosz E."/>
            <person name="Ouedraogo J.P."/>
            <person name="Overkamp K.M."/>
            <person name="Park H.-S."/>
            <person name="Perrone G."/>
            <person name="Piumi F."/>
            <person name="Punt P.J."/>
            <person name="Ram A.F."/>
            <person name="Ramon A."/>
            <person name="Rauscher S."/>
            <person name="Record E."/>
            <person name="Riano-Pachon D.M."/>
            <person name="Robert V."/>
            <person name="Roehrig J."/>
            <person name="Ruller R."/>
            <person name="Salamov A."/>
            <person name="Salih N.S."/>
            <person name="Samson R.A."/>
            <person name="Sandor E."/>
            <person name="Sanguinetti M."/>
            <person name="Schuetze T."/>
            <person name="Sepcic K."/>
            <person name="Shelest E."/>
            <person name="Sherlock G."/>
            <person name="Sophianopoulou V."/>
            <person name="Squina F.M."/>
            <person name="Sun H."/>
            <person name="Susca A."/>
            <person name="Todd R.B."/>
            <person name="Tsang A."/>
            <person name="Unkles S.E."/>
            <person name="van de Wiele N."/>
            <person name="van Rossen-Uffink D."/>
            <person name="Oliveira J.V."/>
            <person name="Vesth T.C."/>
            <person name="Visser J."/>
            <person name="Yu J.-H."/>
            <person name="Zhou M."/>
            <person name="Andersen M.R."/>
            <person name="Archer D.B."/>
            <person name="Baker S.E."/>
            <person name="Benoit I."/>
            <person name="Brakhage A.A."/>
            <person name="Braus G.H."/>
            <person name="Fischer R."/>
            <person name="Frisvad J.C."/>
            <person name="Goldman G.H."/>
            <person name="Houbraken J."/>
            <person name="Oakley B."/>
            <person name="Pocsi I."/>
            <person name="Scazzocchio C."/>
            <person name="Seiboth B."/>
            <person name="vanKuyk P.A."/>
            <person name="Wortman J."/>
            <person name="Dyer P.S."/>
            <person name="Grigoriev I.V."/>
        </authorList>
    </citation>
    <scope>NUCLEOTIDE SEQUENCE [LARGE SCALE GENOMIC DNA]</scope>
    <source>
        <strain evidence="3">CBS 506.65</strain>
    </source>
</reference>
<gene>
    <name evidence="2" type="ORF">ASPZODRAFT_1911918</name>
</gene>
<feature type="region of interest" description="Disordered" evidence="1">
    <location>
        <begin position="28"/>
        <end position="66"/>
    </location>
</feature>
<feature type="compositionally biased region" description="Polar residues" evidence="1">
    <location>
        <begin position="123"/>
        <end position="133"/>
    </location>
</feature>
<feature type="compositionally biased region" description="Basic and acidic residues" evidence="1">
    <location>
        <begin position="86"/>
        <end position="96"/>
    </location>
</feature>
<dbReference type="AlphaFoldDB" id="A0A1L9SJ12"/>
<feature type="region of interest" description="Disordered" evidence="1">
    <location>
        <begin position="82"/>
        <end position="135"/>
    </location>
</feature>
<dbReference type="VEuPathDB" id="FungiDB:ASPZODRAFT_1911918"/>
<proteinExistence type="predicted"/>
<sequence>MLDELDNVFDDHPSLDASLEDFAENSNAHRSPLFGLPSQHSGFRSEDSDGDADEITPNVDRWSPPGFRKYDVVRGSGWYRHQPYMRKGDSGDRLELKPTVGLSPSHSREPSPQYEDASEDTPGASNPDTTSGDITLAANVPLPADMDSPMKGRSPSPAMIIPRGLPATAAAAAATNTATETEGLEFGPENLSNYIRFAVRAEVQHREPFVALFSYLRSKFDRITSTKSNTTLSILILLFSLVFMRALFLPALPHSIPDLVKLSSFARSFEPLIYYSENGVQQIGTLQETGVAVWDLSESVRGTNMTSAPIIVRQLDELSDSLKSLSLELTRFFANVDSDIDSILIVMDWAKRELERLSSEPPSSLPAIMFDNFHNMLSRLGALERTVPTASGSGENGGGGGGGTELATTPTTLGHVVTAVFGPTSAQRTQATLTRTFSEFLSVLEESINSELTHSTALFALFESIDRQFLNLQRTVVRESDAQERAEGEMLSSLWTRVLGPDAAMVRKYEKNKRLLTNVRNRTVANKHLLMDHHGRLLTLKVNLETLRRKLVSPLVRRNDSISLGLAAASSSSSSASLDSSGHNHHHHHHHMLGAVESIIDGQIKGLEGTYDYLRSVREKQKAKLMEMVYGAGRRVPSMPEDPSNHIDASTGDS</sequence>
<organism evidence="2 3">
    <name type="scientific">Penicilliopsis zonata CBS 506.65</name>
    <dbReference type="NCBI Taxonomy" id="1073090"/>
    <lineage>
        <taxon>Eukaryota</taxon>
        <taxon>Fungi</taxon>
        <taxon>Dikarya</taxon>
        <taxon>Ascomycota</taxon>
        <taxon>Pezizomycotina</taxon>
        <taxon>Eurotiomycetes</taxon>
        <taxon>Eurotiomycetidae</taxon>
        <taxon>Eurotiales</taxon>
        <taxon>Aspergillaceae</taxon>
        <taxon>Penicilliopsis</taxon>
    </lineage>
</organism>
<dbReference type="OrthoDB" id="4202871at2759"/>
<dbReference type="GeneID" id="34613799"/>
<evidence type="ECO:0000313" key="2">
    <source>
        <dbReference type="EMBL" id="OJJ47188.1"/>
    </source>
</evidence>
<accession>A0A1L9SJ12</accession>
<name>A0A1L9SJ12_9EURO</name>
<evidence type="ECO:0000313" key="3">
    <source>
        <dbReference type="Proteomes" id="UP000184188"/>
    </source>
</evidence>
<dbReference type="STRING" id="1073090.A0A1L9SJ12"/>
<feature type="region of interest" description="Disordered" evidence="1">
    <location>
        <begin position="634"/>
        <end position="654"/>
    </location>
</feature>
<dbReference type="Proteomes" id="UP000184188">
    <property type="component" value="Unassembled WGS sequence"/>
</dbReference>
<keyword evidence="3" id="KW-1185">Reference proteome</keyword>
<evidence type="ECO:0000256" key="1">
    <source>
        <dbReference type="SAM" id="MobiDB-lite"/>
    </source>
</evidence>
<dbReference type="EMBL" id="KV878341">
    <property type="protein sequence ID" value="OJJ47188.1"/>
    <property type="molecule type" value="Genomic_DNA"/>
</dbReference>